<accession>X1RGI8</accession>
<evidence type="ECO:0000313" key="1">
    <source>
        <dbReference type="EMBL" id="GAI66086.1"/>
    </source>
</evidence>
<reference evidence="1" key="1">
    <citation type="journal article" date="2014" name="Front. Microbiol.">
        <title>High frequency of phylogenetically diverse reductive dehalogenase-homologous genes in deep subseafloor sedimentary metagenomes.</title>
        <authorList>
            <person name="Kawai M."/>
            <person name="Futagami T."/>
            <person name="Toyoda A."/>
            <person name="Takaki Y."/>
            <person name="Nishi S."/>
            <person name="Hori S."/>
            <person name="Arai W."/>
            <person name="Tsubouchi T."/>
            <person name="Morono Y."/>
            <person name="Uchiyama I."/>
            <person name="Ito T."/>
            <person name="Fujiyama A."/>
            <person name="Inagaki F."/>
            <person name="Takami H."/>
        </authorList>
    </citation>
    <scope>NUCLEOTIDE SEQUENCE</scope>
    <source>
        <strain evidence="1">Expedition CK06-06</strain>
    </source>
</reference>
<dbReference type="EMBL" id="BARW01001980">
    <property type="protein sequence ID" value="GAI66086.1"/>
    <property type="molecule type" value="Genomic_DNA"/>
</dbReference>
<name>X1RGI8_9ZZZZ</name>
<proteinExistence type="predicted"/>
<dbReference type="AlphaFoldDB" id="X1RGI8"/>
<sequence length="108" mass="12880">MVEYIINELCSIDAIFDFFNKFNYKIEDDRSPFPISELIEKPVEGDAWLIVSHTNLMIIAIRAEKFNQKTYRTKINNYLKELAGMKLIFYTDEFNYYHLTLIYDGIFS</sequence>
<protein>
    <submittedName>
        <fullName evidence="1">Uncharacterized protein</fullName>
    </submittedName>
</protein>
<comment type="caution">
    <text evidence="1">The sequence shown here is derived from an EMBL/GenBank/DDBJ whole genome shotgun (WGS) entry which is preliminary data.</text>
</comment>
<organism evidence="1">
    <name type="scientific">marine sediment metagenome</name>
    <dbReference type="NCBI Taxonomy" id="412755"/>
    <lineage>
        <taxon>unclassified sequences</taxon>
        <taxon>metagenomes</taxon>
        <taxon>ecological metagenomes</taxon>
    </lineage>
</organism>
<feature type="non-terminal residue" evidence="1">
    <location>
        <position position="108"/>
    </location>
</feature>
<gene>
    <name evidence="1" type="ORF">S12H4_05842</name>
</gene>